<reference evidence="1" key="1">
    <citation type="journal article" date="2014" name="Int. J. Syst. Evol. Microbiol.">
        <title>Complete genome sequence of Corynebacterium casei LMG S-19264T (=DSM 44701T), isolated from a smear-ripened cheese.</title>
        <authorList>
            <consortium name="US DOE Joint Genome Institute (JGI-PGF)"/>
            <person name="Walter F."/>
            <person name="Albersmeier A."/>
            <person name="Kalinowski J."/>
            <person name="Ruckert C."/>
        </authorList>
    </citation>
    <scope>NUCLEOTIDE SEQUENCE</scope>
    <source>
        <strain evidence="1">KCTC 12710</strain>
    </source>
</reference>
<evidence type="ECO:0000313" key="2">
    <source>
        <dbReference type="Proteomes" id="UP000636004"/>
    </source>
</evidence>
<organism evidence="1 2">
    <name type="scientific">Algibacter mikhailovii</name>
    <dbReference type="NCBI Taxonomy" id="425498"/>
    <lineage>
        <taxon>Bacteria</taxon>
        <taxon>Pseudomonadati</taxon>
        <taxon>Bacteroidota</taxon>
        <taxon>Flavobacteriia</taxon>
        <taxon>Flavobacteriales</taxon>
        <taxon>Flavobacteriaceae</taxon>
        <taxon>Algibacter</taxon>
    </lineage>
</organism>
<sequence length="223" mass="25559">MNSQFNLIAVLLVFTFFNCKQQNTFSDYKFADKPQAISCEGLNSKLYNEALYSFEDDILNYYQQQKSTSTLVQAYSQFLRGSNYGRLKLEDFVSKHTLDVFEALKEEADLWDANNTESHLNYHGKTIRCISENIKDANLKATLNALISTNSMSPKLFGAPLLTKYRNALNDKYLALYITLDLYYSNLFELNLDLVNLDKPEQQVDFNKLPPASNPDPHAGHNH</sequence>
<comment type="caution">
    <text evidence="1">The sequence shown here is derived from an EMBL/GenBank/DDBJ whole genome shotgun (WGS) entry which is preliminary data.</text>
</comment>
<name>A0A918V7X3_9FLAO</name>
<dbReference type="AlphaFoldDB" id="A0A918V7X3"/>
<accession>A0A918V7X3</accession>
<protein>
    <submittedName>
        <fullName evidence="1">Uncharacterized protein</fullName>
    </submittedName>
</protein>
<dbReference type="Proteomes" id="UP000636004">
    <property type="component" value="Unassembled WGS sequence"/>
</dbReference>
<reference evidence="1" key="2">
    <citation type="submission" date="2020-09" db="EMBL/GenBank/DDBJ databases">
        <authorList>
            <person name="Sun Q."/>
            <person name="Kim S."/>
        </authorList>
    </citation>
    <scope>NUCLEOTIDE SEQUENCE</scope>
    <source>
        <strain evidence="1">KCTC 12710</strain>
    </source>
</reference>
<proteinExistence type="predicted"/>
<dbReference type="EMBL" id="BMWZ01000003">
    <property type="protein sequence ID" value="GGZ78478.1"/>
    <property type="molecule type" value="Genomic_DNA"/>
</dbReference>
<keyword evidence="2" id="KW-1185">Reference proteome</keyword>
<gene>
    <name evidence="1" type="ORF">GCM10007028_14890</name>
</gene>
<evidence type="ECO:0000313" key="1">
    <source>
        <dbReference type="EMBL" id="GGZ78478.1"/>
    </source>
</evidence>